<dbReference type="Proteomes" id="UP000027602">
    <property type="component" value="Chromosome"/>
</dbReference>
<protein>
    <recommendedName>
        <fullName evidence="5">DNA-directed RNA polymerase subunit beta</fullName>
    </recommendedName>
</protein>
<evidence type="ECO:0000313" key="4">
    <source>
        <dbReference type="Proteomes" id="UP000027602"/>
    </source>
</evidence>
<dbReference type="eggNOG" id="ENOG5033DQZ">
    <property type="taxonomic scope" value="Bacteria"/>
</dbReference>
<keyword evidence="2" id="KW-0812">Transmembrane</keyword>
<feature type="compositionally biased region" description="Polar residues" evidence="1">
    <location>
        <begin position="1"/>
        <end position="10"/>
    </location>
</feature>
<keyword evidence="2" id="KW-0472">Membrane</keyword>
<evidence type="ECO:0000256" key="2">
    <source>
        <dbReference type="SAM" id="Phobius"/>
    </source>
</evidence>
<keyword evidence="2" id="KW-1133">Transmembrane helix</keyword>
<gene>
    <name evidence="3" type="ORF">BMMGA3_15845</name>
</gene>
<feature type="region of interest" description="Disordered" evidence="1">
    <location>
        <begin position="1"/>
        <end position="32"/>
    </location>
</feature>
<dbReference type="KEGG" id="bmet:BMMGA3_15845"/>
<evidence type="ECO:0008006" key="5">
    <source>
        <dbReference type="Google" id="ProtNLM"/>
    </source>
</evidence>
<keyword evidence="4" id="KW-1185">Reference proteome</keyword>
<evidence type="ECO:0000313" key="3">
    <source>
        <dbReference type="EMBL" id="AIE61522.1"/>
    </source>
</evidence>
<dbReference type="STRING" id="796606.BMMGA3_15845"/>
<dbReference type="HOGENOM" id="CLU_151134_0_1_9"/>
<dbReference type="Pfam" id="PF11772">
    <property type="entry name" value="EpuA"/>
    <property type="match status" value="1"/>
</dbReference>
<feature type="transmembrane region" description="Helical" evidence="2">
    <location>
        <begin position="42"/>
        <end position="68"/>
    </location>
</feature>
<dbReference type="OrthoDB" id="2300232at2"/>
<accession>I3EBH1</accession>
<dbReference type="RefSeq" id="WP_003346757.1">
    <property type="nucleotide sequence ID" value="NZ_ADWW01000001.1"/>
</dbReference>
<evidence type="ECO:0000256" key="1">
    <source>
        <dbReference type="SAM" id="MobiDB-lite"/>
    </source>
</evidence>
<reference evidence="3 4" key="1">
    <citation type="journal article" date="2015" name="BMC Genomics">
        <title>Transcriptome analysis of thermophilic methylotrophic Bacillus methanolicus MGA3 using RNA-sequencing provides detailed insights into its previously uncharted transcriptional landscape.</title>
        <authorList>
            <person name="Irla M."/>
            <person name="Neshat A."/>
            <person name="Brautaset T."/>
            <person name="Ruckert C."/>
            <person name="Kalinowski J."/>
            <person name="Wendisch V.F."/>
        </authorList>
    </citation>
    <scope>NUCLEOTIDE SEQUENCE [LARGE SCALE GENOMIC DNA]</scope>
    <source>
        <strain evidence="4">MGA3 / ATCC 53907</strain>
    </source>
</reference>
<name>I3EBH1_BACMM</name>
<feature type="compositionally biased region" description="Basic and acidic residues" evidence="1">
    <location>
        <begin position="11"/>
        <end position="29"/>
    </location>
</feature>
<sequence length="93" mass="10773">MSITNNNQAEVRTREQIKKAKHEQHEQTKEKRKRIRVRLIPIWLRVIIVALLIVVSAIAGAMVGYGVLGNGKVIEVFQKSTWTNIYDLIYKEK</sequence>
<organism evidence="3 4">
    <name type="scientific">Bacillus methanolicus (strain MGA3 / ATCC 53907)</name>
    <dbReference type="NCBI Taxonomy" id="796606"/>
    <lineage>
        <taxon>Bacteria</taxon>
        <taxon>Bacillati</taxon>
        <taxon>Bacillota</taxon>
        <taxon>Bacilli</taxon>
        <taxon>Bacillales</taxon>
        <taxon>Bacillaceae</taxon>
        <taxon>Bacillus</taxon>
    </lineage>
</organism>
<proteinExistence type="predicted"/>
<dbReference type="InterPro" id="IPR024596">
    <property type="entry name" value="RNApol_su_b/EpuA"/>
</dbReference>
<dbReference type="AlphaFoldDB" id="I3EBH1"/>
<dbReference type="EMBL" id="CP007739">
    <property type="protein sequence ID" value="AIE61522.1"/>
    <property type="molecule type" value="Genomic_DNA"/>
</dbReference>